<evidence type="ECO:0000313" key="3">
    <source>
        <dbReference type="Proteomes" id="UP000826656"/>
    </source>
</evidence>
<organism evidence="2 3">
    <name type="scientific">Solanum tuberosum</name>
    <name type="common">Potato</name>
    <dbReference type="NCBI Taxonomy" id="4113"/>
    <lineage>
        <taxon>Eukaryota</taxon>
        <taxon>Viridiplantae</taxon>
        <taxon>Streptophyta</taxon>
        <taxon>Embryophyta</taxon>
        <taxon>Tracheophyta</taxon>
        <taxon>Spermatophyta</taxon>
        <taxon>Magnoliopsida</taxon>
        <taxon>eudicotyledons</taxon>
        <taxon>Gunneridae</taxon>
        <taxon>Pentapetalae</taxon>
        <taxon>asterids</taxon>
        <taxon>lamiids</taxon>
        <taxon>Solanales</taxon>
        <taxon>Solanaceae</taxon>
        <taxon>Solanoideae</taxon>
        <taxon>Solaneae</taxon>
        <taxon>Solanum</taxon>
    </lineage>
</organism>
<keyword evidence="3" id="KW-1185">Reference proteome</keyword>
<sequence length="122" mass="13838">MSYTVLINGFPSTPFEAKKGLRQGDPQSPYLFVLAMKYFTRLLKQLRKSPNFKYHPRCAKMHLVQLSFADDLLLFSKGELTSVRQVYELFKVFSSASGLEANIDTSSIYFGGVSLEMQQAIL</sequence>
<proteinExistence type="predicted"/>
<dbReference type="SUPFAM" id="SSF56672">
    <property type="entry name" value="DNA/RNA polymerases"/>
    <property type="match status" value="1"/>
</dbReference>
<evidence type="ECO:0000259" key="1">
    <source>
        <dbReference type="PROSITE" id="PS50878"/>
    </source>
</evidence>
<dbReference type="PANTHER" id="PTHR46890:SF48">
    <property type="entry name" value="RNA-DIRECTED DNA POLYMERASE"/>
    <property type="match status" value="1"/>
</dbReference>
<comment type="caution">
    <text evidence="2">The sequence shown here is derived from an EMBL/GenBank/DDBJ whole genome shotgun (WGS) entry which is preliminary data.</text>
</comment>
<dbReference type="PANTHER" id="PTHR46890">
    <property type="entry name" value="NON-LTR RETROLELEMENT REVERSE TRANSCRIPTASE-LIKE PROTEIN-RELATED"/>
    <property type="match status" value="1"/>
</dbReference>
<dbReference type="InterPro" id="IPR043502">
    <property type="entry name" value="DNA/RNA_pol_sf"/>
</dbReference>
<dbReference type="InterPro" id="IPR000477">
    <property type="entry name" value="RT_dom"/>
</dbReference>
<dbReference type="Pfam" id="PF00078">
    <property type="entry name" value="RVT_1"/>
    <property type="match status" value="1"/>
</dbReference>
<gene>
    <name evidence="2" type="ORF">KY290_002119</name>
</gene>
<dbReference type="Proteomes" id="UP000826656">
    <property type="component" value="Unassembled WGS sequence"/>
</dbReference>
<name>A0ABQ7WQI0_SOLTU</name>
<dbReference type="EMBL" id="JAIVGD010000001">
    <property type="protein sequence ID" value="KAH0782521.1"/>
    <property type="molecule type" value="Genomic_DNA"/>
</dbReference>
<dbReference type="PROSITE" id="PS50878">
    <property type="entry name" value="RT_POL"/>
    <property type="match status" value="1"/>
</dbReference>
<evidence type="ECO:0000313" key="2">
    <source>
        <dbReference type="EMBL" id="KAH0782521.1"/>
    </source>
</evidence>
<dbReference type="InterPro" id="IPR052343">
    <property type="entry name" value="Retrotransposon-Effector_Assoc"/>
</dbReference>
<feature type="domain" description="Reverse transcriptase" evidence="1">
    <location>
        <begin position="1"/>
        <end position="122"/>
    </location>
</feature>
<reference evidence="2 3" key="1">
    <citation type="journal article" date="2021" name="bioRxiv">
        <title>Chromosome-scale and haplotype-resolved genome assembly of a tetraploid potato cultivar.</title>
        <authorList>
            <person name="Sun H."/>
            <person name="Jiao W.-B."/>
            <person name="Krause K."/>
            <person name="Campoy J.A."/>
            <person name="Goel M."/>
            <person name="Folz-Donahue K."/>
            <person name="Kukat C."/>
            <person name="Huettel B."/>
            <person name="Schneeberger K."/>
        </authorList>
    </citation>
    <scope>NUCLEOTIDE SEQUENCE [LARGE SCALE GENOMIC DNA]</scope>
    <source>
        <strain evidence="2">SolTubOtavaFocal</strain>
        <tissue evidence="2">Leaves</tissue>
    </source>
</reference>
<protein>
    <recommendedName>
        <fullName evidence="1">Reverse transcriptase domain-containing protein</fullName>
    </recommendedName>
</protein>
<accession>A0ABQ7WQI0</accession>